<protein>
    <submittedName>
        <fullName evidence="1">Uncharacterized protein</fullName>
    </submittedName>
</protein>
<evidence type="ECO:0000313" key="1">
    <source>
        <dbReference type="EMBL" id="JAD54501.1"/>
    </source>
</evidence>
<name>A0A0A9ATP6_ARUDO</name>
<reference evidence="1" key="1">
    <citation type="submission" date="2014-09" db="EMBL/GenBank/DDBJ databases">
        <authorList>
            <person name="Magalhaes I.L.F."/>
            <person name="Oliveira U."/>
            <person name="Santos F.R."/>
            <person name="Vidigal T.H.D.A."/>
            <person name="Brescovit A.D."/>
            <person name="Santos A.J."/>
        </authorList>
    </citation>
    <scope>NUCLEOTIDE SEQUENCE</scope>
    <source>
        <tissue evidence="1">Shoot tissue taken approximately 20 cm above the soil surface</tissue>
    </source>
</reference>
<organism evidence="1">
    <name type="scientific">Arundo donax</name>
    <name type="common">Giant reed</name>
    <name type="synonym">Donax arundinaceus</name>
    <dbReference type="NCBI Taxonomy" id="35708"/>
    <lineage>
        <taxon>Eukaryota</taxon>
        <taxon>Viridiplantae</taxon>
        <taxon>Streptophyta</taxon>
        <taxon>Embryophyta</taxon>
        <taxon>Tracheophyta</taxon>
        <taxon>Spermatophyta</taxon>
        <taxon>Magnoliopsida</taxon>
        <taxon>Liliopsida</taxon>
        <taxon>Poales</taxon>
        <taxon>Poaceae</taxon>
        <taxon>PACMAD clade</taxon>
        <taxon>Arundinoideae</taxon>
        <taxon>Arundineae</taxon>
        <taxon>Arundo</taxon>
    </lineage>
</organism>
<proteinExistence type="predicted"/>
<sequence>MEAGVRNLGRARMI</sequence>
<accession>A0A0A9ATP6</accession>
<reference evidence="1" key="2">
    <citation type="journal article" date="2015" name="Data Brief">
        <title>Shoot transcriptome of the giant reed, Arundo donax.</title>
        <authorList>
            <person name="Barrero R.A."/>
            <person name="Guerrero F.D."/>
            <person name="Moolhuijzen P."/>
            <person name="Goolsby J.A."/>
            <person name="Tidwell J."/>
            <person name="Bellgard S.E."/>
            <person name="Bellgard M.I."/>
        </authorList>
    </citation>
    <scope>NUCLEOTIDE SEQUENCE</scope>
    <source>
        <tissue evidence="1">Shoot tissue taken approximately 20 cm above the soil surface</tissue>
    </source>
</reference>
<dbReference type="EMBL" id="GBRH01243394">
    <property type="protein sequence ID" value="JAD54501.1"/>
    <property type="molecule type" value="Transcribed_RNA"/>
</dbReference>